<evidence type="ECO:0000313" key="2">
    <source>
        <dbReference type="Proteomes" id="UP001410795"/>
    </source>
</evidence>
<dbReference type="Proteomes" id="UP001410795">
    <property type="component" value="Unassembled WGS sequence"/>
</dbReference>
<name>A0ABP7BSR2_9MICO</name>
<proteinExistence type="predicted"/>
<protein>
    <submittedName>
        <fullName evidence="1">Uncharacterized protein</fullName>
    </submittedName>
</protein>
<sequence>MTIVEERTKSTSRVRVSTHRNPGLMVWGSEVADAFAVRSQEVSRRTPSPASEFFRTRARAFQGSVSVAAIDLAIQILKLTTDASTRLPNVHEDEGGVSLYWRDSSVSVQVDVTGGADFYVRIRNRSTGGDFEAYDGKFPVAEVQSALNQIRAGD</sequence>
<comment type="caution">
    <text evidence="1">The sequence shown here is derived from an EMBL/GenBank/DDBJ whole genome shotgun (WGS) entry which is preliminary data.</text>
</comment>
<keyword evidence="2" id="KW-1185">Reference proteome</keyword>
<accession>A0ABP7BSR2</accession>
<reference evidence="2" key="1">
    <citation type="journal article" date="2019" name="Int. J. Syst. Evol. Microbiol.">
        <title>The Global Catalogue of Microorganisms (GCM) 10K type strain sequencing project: providing services to taxonomists for standard genome sequencing and annotation.</title>
        <authorList>
            <consortium name="The Broad Institute Genomics Platform"/>
            <consortium name="The Broad Institute Genome Sequencing Center for Infectious Disease"/>
            <person name="Wu L."/>
            <person name="Ma J."/>
        </authorList>
    </citation>
    <scope>NUCLEOTIDE SEQUENCE [LARGE SCALE GENOMIC DNA]</scope>
    <source>
        <strain evidence="2">JCM 16546</strain>
    </source>
</reference>
<evidence type="ECO:0000313" key="1">
    <source>
        <dbReference type="EMBL" id="GAA3669030.1"/>
    </source>
</evidence>
<dbReference type="RefSeq" id="WP_221858030.1">
    <property type="nucleotide sequence ID" value="NZ_BAAAYV010000025.1"/>
</dbReference>
<organism evidence="1 2">
    <name type="scientific">Microbacterium marinilacus</name>
    <dbReference type="NCBI Taxonomy" id="415209"/>
    <lineage>
        <taxon>Bacteria</taxon>
        <taxon>Bacillati</taxon>
        <taxon>Actinomycetota</taxon>
        <taxon>Actinomycetes</taxon>
        <taxon>Micrococcales</taxon>
        <taxon>Microbacteriaceae</taxon>
        <taxon>Microbacterium</taxon>
    </lineage>
</organism>
<gene>
    <name evidence="1" type="ORF">GCM10022202_33890</name>
</gene>
<dbReference type="EMBL" id="BAAAYV010000025">
    <property type="protein sequence ID" value="GAA3669030.1"/>
    <property type="molecule type" value="Genomic_DNA"/>
</dbReference>